<proteinExistence type="predicted"/>
<accession>A0AAE9CB09</accession>
<organism evidence="1 2">
    <name type="scientific">Bacillus phage vB_BanS_Chewbecca</name>
    <dbReference type="NCBI Taxonomy" id="2894786"/>
    <lineage>
        <taxon>Viruses</taxon>
        <taxon>Duplodnaviria</taxon>
        <taxon>Heunggongvirae</taxon>
        <taxon>Uroviricota</taxon>
        <taxon>Caudoviricetes</taxon>
        <taxon>Joanripponvirinae</taxon>
        <taxon>Tsamsavirus</taxon>
        <taxon>Tsamsavirus chewbecca</taxon>
    </lineage>
</organism>
<dbReference type="Proteomes" id="UP000827751">
    <property type="component" value="Segment"/>
</dbReference>
<reference evidence="1 2" key="1">
    <citation type="submission" date="2021-10" db="EMBL/GenBank/DDBJ databases">
        <authorList>
            <person name="Lavering E.D."/>
            <person name="James R."/>
            <person name="Fairhom J.D."/>
            <person name="Ogilvie B.H."/>
            <person name="Thurgood T.L."/>
            <person name="Robison R.A."/>
            <person name="Grose J.H."/>
        </authorList>
    </citation>
    <scope>NUCLEOTIDE SEQUENCE [LARGE SCALE GENOMIC DNA]</scope>
</reference>
<sequence>MSYHETGERYSNDKHPDFPIGMKFELSNHTYTIYRVDDVDNCITVISPEKGFLYIELTNLTELFKKGKAKKVTK</sequence>
<name>A0AAE9CB09_9CAUD</name>
<protein>
    <submittedName>
        <fullName evidence="1">Uncharacterized protein</fullName>
    </submittedName>
</protein>
<evidence type="ECO:0000313" key="1">
    <source>
        <dbReference type="EMBL" id="UGO46128.1"/>
    </source>
</evidence>
<dbReference type="EMBL" id="OK499972">
    <property type="protein sequence ID" value="UGO46128.1"/>
    <property type="molecule type" value="Genomic_DNA"/>
</dbReference>
<gene>
    <name evidence="1" type="ORF">CHEWBECCA_45</name>
</gene>
<keyword evidence="2" id="KW-1185">Reference proteome</keyword>
<evidence type="ECO:0000313" key="2">
    <source>
        <dbReference type="Proteomes" id="UP000827751"/>
    </source>
</evidence>